<dbReference type="InParanoid" id="B7G6F1"/>
<evidence type="ECO:0000256" key="1">
    <source>
        <dbReference type="ARBA" id="ARBA00010884"/>
    </source>
</evidence>
<dbReference type="GO" id="GO:0047372">
    <property type="term" value="F:monoacylglycerol lipase activity"/>
    <property type="evidence" value="ECO:0007669"/>
    <property type="project" value="TreeGrafter"/>
</dbReference>
<evidence type="ECO:0000259" key="3">
    <source>
        <dbReference type="Pfam" id="PF00561"/>
    </source>
</evidence>
<dbReference type="AlphaFoldDB" id="B7G6F1"/>
<dbReference type="GO" id="GO:0034338">
    <property type="term" value="F:short-chain carboxylesterase activity"/>
    <property type="evidence" value="ECO:0007669"/>
    <property type="project" value="TreeGrafter"/>
</dbReference>
<dbReference type="Gene3D" id="3.40.50.1820">
    <property type="entry name" value="alpha/beta hydrolase"/>
    <property type="match status" value="1"/>
</dbReference>
<dbReference type="KEGG" id="pti:PHATRDRAFT_48227"/>
<dbReference type="InterPro" id="IPR029058">
    <property type="entry name" value="AB_hydrolase_fold"/>
</dbReference>
<protein>
    <recommendedName>
        <fullName evidence="3">AB hydrolase-1 domain-containing protein</fullName>
    </recommendedName>
</protein>
<dbReference type="HOGENOM" id="CLU_449385_0_0_1"/>
<keyword evidence="2" id="KW-1133">Transmembrane helix</keyword>
<feature type="transmembrane region" description="Helical" evidence="2">
    <location>
        <begin position="131"/>
        <end position="155"/>
    </location>
</feature>
<reference evidence="4 5" key="1">
    <citation type="journal article" date="2008" name="Nature">
        <title>The Phaeodactylum genome reveals the evolutionary history of diatom genomes.</title>
        <authorList>
            <person name="Bowler C."/>
            <person name="Allen A.E."/>
            <person name="Badger J.H."/>
            <person name="Grimwood J."/>
            <person name="Jabbari K."/>
            <person name="Kuo A."/>
            <person name="Maheswari U."/>
            <person name="Martens C."/>
            <person name="Maumus F."/>
            <person name="Otillar R.P."/>
            <person name="Rayko E."/>
            <person name="Salamov A."/>
            <person name="Vandepoele K."/>
            <person name="Beszteri B."/>
            <person name="Gruber A."/>
            <person name="Heijde M."/>
            <person name="Katinka M."/>
            <person name="Mock T."/>
            <person name="Valentin K."/>
            <person name="Verret F."/>
            <person name="Berges J.A."/>
            <person name="Brownlee C."/>
            <person name="Cadoret J.P."/>
            <person name="Chiovitti A."/>
            <person name="Choi C.J."/>
            <person name="Coesel S."/>
            <person name="De Martino A."/>
            <person name="Detter J.C."/>
            <person name="Durkin C."/>
            <person name="Falciatore A."/>
            <person name="Fournet J."/>
            <person name="Haruta M."/>
            <person name="Huysman M.J."/>
            <person name="Jenkins B.D."/>
            <person name="Jiroutova K."/>
            <person name="Jorgensen R.E."/>
            <person name="Joubert Y."/>
            <person name="Kaplan A."/>
            <person name="Kroger N."/>
            <person name="Kroth P.G."/>
            <person name="La Roche J."/>
            <person name="Lindquist E."/>
            <person name="Lommer M."/>
            <person name="Martin-Jezequel V."/>
            <person name="Lopez P.J."/>
            <person name="Lucas S."/>
            <person name="Mangogna M."/>
            <person name="McGinnis K."/>
            <person name="Medlin L.K."/>
            <person name="Montsant A."/>
            <person name="Oudot-Le Secq M.P."/>
            <person name="Napoli C."/>
            <person name="Obornik M."/>
            <person name="Parker M.S."/>
            <person name="Petit J.L."/>
            <person name="Porcel B.M."/>
            <person name="Poulsen N."/>
            <person name="Robison M."/>
            <person name="Rychlewski L."/>
            <person name="Rynearson T.A."/>
            <person name="Schmutz J."/>
            <person name="Shapiro H."/>
            <person name="Siaut M."/>
            <person name="Stanley M."/>
            <person name="Sussman M.R."/>
            <person name="Taylor A.R."/>
            <person name="Vardi A."/>
            <person name="von Dassow P."/>
            <person name="Vyverman W."/>
            <person name="Willis A."/>
            <person name="Wyrwicz L.S."/>
            <person name="Rokhsar D.S."/>
            <person name="Weissenbach J."/>
            <person name="Armbrust E.V."/>
            <person name="Green B.R."/>
            <person name="Van de Peer Y."/>
            <person name="Grigoriev I.V."/>
        </authorList>
    </citation>
    <scope>NUCLEOTIDE SEQUENCE [LARGE SCALE GENOMIC DNA]</scope>
    <source>
        <strain evidence="4 5">CCAP 1055/1</strain>
    </source>
</reference>
<dbReference type="RefSeq" id="XP_002182562.1">
    <property type="nucleotide sequence ID" value="XM_002182526.1"/>
</dbReference>
<reference evidence="5" key="2">
    <citation type="submission" date="2008-08" db="EMBL/GenBank/DDBJ databases">
        <authorList>
            <consortium name="Diatom Consortium"/>
            <person name="Grigoriev I."/>
            <person name="Grimwood J."/>
            <person name="Kuo A."/>
            <person name="Otillar R.P."/>
            <person name="Salamov A."/>
            <person name="Detter J.C."/>
            <person name="Lindquist E."/>
            <person name="Shapiro H."/>
            <person name="Lucas S."/>
            <person name="Glavina del Rio T."/>
            <person name="Pitluck S."/>
            <person name="Rokhsar D."/>
            <person name="Bowler C."/>
        </authorList>
    </citation>
    <scope>GENOME REANNOTATION</scope>
    <source>
        <strain evidence="5">CCAP 1055/1</strain>
    </source>
</reference>
<evidence type="ECO:0000313" key="4">
    <source>
        <dbReference type="EMBL" id="EEC45849.1"/>
    </source>
</evidence>
<comment type="similarity">
    <text evidence="1">Belongs to the AB hydrolase superfamily. AB hydrolase 4 family.</text>
</comment>
<keyword evidence="5" id="KW-1185">Reference proteome</keyword>
<organism evidence="4 5">
    <name type="scientific">Phaeodactylum tricornutum (strain CCAP 1055/1)</name>
    <dbReference type="NCBI Taxonomy" id="556484"/>
    <lineage>
        <taxon>Eukaryota</taxon>
        <taxon>Sar</taxon>
        <taxon>Stramenopiles</taxon>
        <taxon>Ochrophyta</taxon>
        <taxon>Bacillariophyta</taxon>
        <taxon>Bacillariophyceae</taxon>
        <taxon>Bacillariophycidae</taxon>
        <taxon>Naviculales</taxon>
        <taxon>Phaeodactylaceae</taxon>
        <taxon>Phaeodactylum</taxon>
    </lineage>
</organism>
<dbReference type="SUPFAM" id="SSF53474">
    <property type="entry name" value="alpha/beta-Hydrolases"/>
    <property type="match status" value="1"/>
</dbReference>
<evidence type="ECO:0000256" key="2">
    <source>
        <dbReference type="SAM" id="Phobius"/>
    </source>
</evidence>
<dbReference type="GeneID" id="7203346"/>
<sequence>MKDSKWTIEAYCGEQRPSDWSTLPTSSLSFLNQLNLSATHPFCGSEAPQPYEIPGVPSQGPLLTNDHLESFWDVVLTITAKGVPSLIAIGELWLRLCSSILAPIGLAHLLYTSIKGISDQDSKTATRPQKVFLSVTCLLSVASSIVLFTDTLYVLEYGPVYALFLVYDYETGAFTFGDSAERCEIAEGLYYNQENEFINKLVEHWPLSQRTYSKEYGASPWIPTGDGRTGLPFLLNLVRDFSYTRVWLPLDDGEVTALDIGFPEAGHDVTKPLYLILHGLNGGSQEGYVQDFTWRRTGEGSTVVVMIARGLGDLPIRGWDVFHGARISDAHTAALRLRQTLIGDQILAGVGYSMGAIILSNYVARSGENCALDSAVAISGGLDMRFEADFYRAQRLWQPMLAQTLRDDFVVGKWGERVHARLTKDQMKNLMRAAHVSEIDETAVVAYNGFRDLDHYYSEMSALGDIPIEEYNGPSLEPQRRIQSLSIPLLVIHALDDPLVTFRTVGANHGLMHPTNLTKTGTGNLLLLLTKGGGHVGWPLGWFFFLNTWKWMNDAAMSFTNAVDHSRKEG</sequence>
<evidence type="ECO:0000313" key="5">
    <source>
        <dbReference type="Proteomes" id="UP000000759"/>
    </source>
</evidence>
<dbReference type="PANTHER" id="PTHR10794:SF63">
    <property type="entry name" value="ALPHA_BETA HYDROLASE 1, ISOFORM A"/>
    <property type="match status" value="1"/>
</dbReference>
<proteinExistence type="inferred from homology"/>
<gene>
    <name evidence="4" type="ORF">PHATRDRAFT_48227</name>
</gene>
<dbReference type="Pfam" id="PF00561">
    <property type="entry name" value="Abhydrolase_1"/>
    <property type="match status" value="1"/>
</dbReference>
<feature type="domain" description="AB hydrolase-1" evidence="3">
    <location>
        <begin position="275"/>
        <end position="501"/>
    </location>
</feature>
<dbReference type="ESTHER" id="phatc-b7g6f1">
    <property type="family name" value="abh_upf0017"/>
</dbReference>
<keyword evidence="2" id="KW-0472">Membrane</keyword>
<dbReference type="InterPro" id="IPR000073">
    <property type="entry name" value="AB_hydrolase_1"/>
</dbReference>
<dbReference type="eggNOG" id="KOG1838">
    <property type="taxonomic scope" value="Eukaryota"/>
</dbReference>
<name>B7G6F1_PHATC</name>
<keyword evidence="2" id="KW-0812">Transmembrane</keyword>
<dbReference type="Proteomes" id="UP000000759">
    <property type="component" value="Chromosome 16"/>
</dbReference>
<dbReference type="OrthoDB" id="247542at2759"/>
<dbReference type="PaxDb" id="2850-Phatr48227"/>
<dbReference type="EMBL" id="CM000618">
    <property type="protein sequence ID" value="EEC45849.1"/>
    <property type="molecule type" value="Genomic_DNA"/>
</dbReference>
<dbReference type="PANTHER" id="PTHR10794">
    <property type="entry name" value="ABHYDROLASE DOMAIN-CONTAINING PROTEIN"/>
    <property type="match status" value="1"/>
</dbReference>
<dbReference type="InterPro" id="IPR050960">
    <property type="entry name" value="AB_hydrolase_4_sf"/>
</dbReference>
<accession>B7G6F1</accession>